<gene>
    <name evidence="1" type="ORF">PCANC_26364</name>
</gene>
<sequence>MLQDGGSFCIRRLDKEGPPSKQNNKITFSAAECQTFQKYQDIDICINVFWRPRISQRHPIKNQGLIKAREVVEKSKSVPQLYFVVPANVYWTYKPQL</sequence>
<dbReference type="AlphaFoldDB" id="A0A2N5TQ35"/>
<organism evidence="1 2">
    <name type="scientific">Puccinia coronata f. sp. avenae</name>
    <dbReference type="NCBI Taxonomy" id="200324"/>
    <lineage>
        <taxon>Eukaryota</taxon>
        <taxon>Fungi</taxon>
        <taxon>Dikarya</taxon>
        <taxon>Basidiomycota</taxon>
        <taxon>Pucciniomycotina</taxon>
        <taxon>Pucciniomycetes</taxon>
        <taxon>Pucciniales</taxon>
        <taxon>Pucciniaceae</taxon>
        <taxon>Puccinia</taxon>
    </lineage>
</organism>
<name>A0A2N5TQ35_9BASI</name>
<protein>
    <submittedName>
        <fullName evidence="1">Uncharacterized protein</fullName>
    </submittedName>
</protein>
<keyword evidence="2" id="KW-1185">Reference proteome</keyword>
<proteinExistence type="predicted"/>
<comment type="caution">
    <text evidence="1">The sequence shown here is derived from an EMBL/GenBank/DDBJ whole genome shotgun (WGS) entry which is preliminary data.</text>
</comment>
<reference evidence="1 2" key="1">
    <citation type="submission" date="2017-11" db="EMBL/GenBank/DDBJ databases">
        <title>De novo assembly and phasing of dikaryotic genomes from two isolates of Puccinia coronata f. sp. avenae, the causal agent of oat crown rust.</title>
        <authorList>
            <person name="Miller M.E."/>
            <person name="Zhang Y."/>
            <person name="Omidvar V."/>
            <person name="Sperschneider J."/>
            <person name="Schwessinger B."/>
            <person name="Raley C."/>
            <person name="Palmer J.M."/>
            <person name="Garnica D."/>
            <person name="Upadhyaya N."/>
            <person name="Rathjen J."/>
            <person name="Taylor J.M."/>
            <person name="Park R.F."/>
            <person name="Dodds P.N."/>
            <person name="Hirsch C.D."/>
            <person name="Kianian S.F."/>
            <person name="Figueroa M."/>
        </authorList>
    </citation>
    <scope>NUCLEOTIDE SEQUENCE [LARGE SCALE GENOMIC DNA]</scope>
    <source>
        <strain evidence="1">12NC29</strain>
    </source>
</reference>
<dbReference type="STRING" id="200324.A0A2N5TQ35"/>
<evidence type="ECO:0000313" key="1">
    <source>
        <dbReference type="EMBL" id="PLW27617.1"/>
    </source>
</evidence>
<dbReference type="Proteomes" id="UP000235388">
    <property type="component" value="Unassembled WGS sequence"/>
</dbReference>
<accession>A0A2N5TQ35</accession>
<dbReference type="EMBL" id="PGCJ01000478">
    <property type="protein sequence ID" value="PLW27617.1"/>
    <property type="molecule type" value="Genomic_DNA"/>
</dbReference>
<evidence type="ECO:0000313" key="2">
    <source>
        <dbReference type="Proteomes" id="UP000235388"/>
    </source>
</evidence>